<comment type="caution">
    <text evidence="1">The sequence shown here is derived from an EMBL/GenBank/DDBJ whole genome shotgun (WGS) entry which is preliminary data.</text>
</comment>
<organism evidence="1 3">
    <name type="scientific">Granulicella aggregans</name>
    <dbReference type="NCBI Taxonomy" id="474949"/>
    <lineage>
        <taxon>Bacteria</taxon>
        <taxon>Pseudomonadati</taxon>
        <taxon>Acidobacteriota</taxon>
        <taxon>Terriglobia</taxon>
        <taxon>Terriglobales</taxon>
        <taxon>Acidobacteriaceae</taxon>
        <taxon>Granulicella</taxon>
    </lineage>
</organism>
<evidence type="ECO:0000313" key="2">
    <source>
        <dbReference type="EMBL" id="MBB5061591.1"/>
    </source>
</evidence>
<sequence length="43" mass="5068">MTRHSLEGRDLKGDSTIGVSCSEDSIRRRIRCHVFLYFSLRLR</sequence>
<gene>
    <name evidence="1" type="ORF">HDF16_006047</name>
    <name evidence="2" type="ORF">HDF16_006327</name>
</gene>
<dbReference type="EMBL" id="JACHIP010000036">
    <property type="protein sequence ID" value="MBB5061311.1"/>
    <property type="molecule type" value="Genomic_DNA"/>
</dbReference>
<protein>
    <submittedName>
        <fullName evidence="1">Uncharacterized protein</fullName>
    </submittedName>
</protein>
<evidence type="ECO:0000313" key="1">
    <source>
        <dbReference type="EMBL" id="MBB5061311.1"/>
    </source>
</evidence>
<proteinExistence type="predicted"/>
<accession>A0A7W7ZJZ4</accession>
<keyword evidence="3" id="KW-1185">Reference proteome</keyword>
<evidence type="ECO:0000313" key="3">
    <source>
        <dbReference type="Proteomes" id="UP000540989"/>
    </source>
</evidence>
<name>A0A7W7ZJZ4_9BACT</name>
<dbReference type="AlphaFoldDB" id="A0A7W7ZJZ4"/>
<dbReference type="Proteomes" id="UP000540989">
    <property type="component" value="Unassembled WGS sequence"/>
</dbReference>
<reference evidence="1 3" key="1">
    <citation type="submission" date="2020-08" db="EMBL/GenBank/DDBJ databases">
        <title>Genomic Encyclopedia of Type Strains, Phase IV (KMG-V): Genome sequencing to study the core and pangenomes of soil and plant-associated prokaryotes.</title>
        <authorList>
            <person name="Whitman W."/>
        </authorList>
    </citation>
    <scope>NUCLEOTIDE SEQUENCE [LARGE SCALE GENOMIC DNA]</scope>
    <source>
        <strain evidence="1 3">M8UP14</strain>
    </source>
</reference>
<dbReference type="EMBL" id="JACHIP010000056">
    <property type="protein sequence ID" value="MBB5061591.1"/>
    <property type="molecule type" value="Genomic_DNA"/>
</dbReference>